<evidence type="ECO:0000259" key="1">
    <source>
        <dbReference type="Pfam" id="PF03992"/>
    </source>
</evidence>
<comment type="caution">
    <text evidence="2">The sequence shown here is derived from an EMBL/GenBank/DDBJ whole genome shotgun (WGS) entry which is preliminary data.</text>
</comment>
<organism evidence="2 3">
    <name type="scientific">Sorangium cellulosum</name>
    <name type="common">Polyangium cellulosum</name>
    <dbReference type="NCBI Taxonomy" id="56"/>
    <lineage>
        <taxon>Bacteria</taxon>
        <taxon>Pseudomonadati</taxon>
        <taxon>Myxococcota</taxon>
        <taxon>Polyangia</taxon>
        <taxon>Polyangiales</taxon>
        <taxon>Polyangiaceae</taxon>
        <taxon>Sorangium</taxon>
    </lineage>
</organism>
<dbReference type="InterPro" id="IPR011008">
    <property type="entry name" value="Dimeric_a/b-barrel"/>
</dbReference>
<protein>
    <recommendedName>
        <fullName evidence="1">ABM domain-containing protein</fullName>
    </recommendedName>
</protein>
<accession>A0A150PBS2</accession>
<sequence>MFIVVNTITASGPALQAMVESFRRAAPEMRQFSGFLGLEIWLGDGGLRAVSRWESREAFQQYPRSEVFRRHHHGMDGEQALRAAHITFYEGEIMA</sequence>
<gene>
    <name evidence="2" type="ORF">BE04_13885</name>
</gene>
<proteinExistence type="predicted"/>
<feature type="domain" description="ABM" evidence="1">
    <location>
        <begin position="1"/>
        <end position="73"/>
    </location>
</feature>
<evidence type="ECO:0000313" key="3">
    <source>
        <dbReference type="Proteomes" id="UP000075604"/>
    </source>
</evidence>
<dbReference type="InterPro" id="IPR007138">
    <property type="entry name" value="ABM_dom"/>
</dbReference>
<dbReference type="Pfam" id="PF03992">
    <property type="entry name" value="ABM"/>
    <property type="match status" value="1"/>
</dbReference>
<name>A0A150PBS2_SORCE</name>
<evidence type="ECO:0000313" key="2">
    <source>
        <dbReference type="EMBL" id="KYF53134.1"/>
    </source>
</evidence>
<dbReference type="Gene3D" id="3.30.70.100">
    <property type="match status" value="1"/>
</dbReference>
<dbReference type="SUPFAM" id="SSF54909">
    <property type="entry name" value="Dimeric alpha+beta barrel"/>
    <property type="match status" value="1"/>
</dbReference>
<dbReference type="AlphaFoldDB" id="A0A150PBS2"/>
<dbReference type="Proteomes" id="UP000075604">
    <property type="component" value="Unassembled WGS sequence"/>
</dbReference>
<reference evidence="2 3" key="1">
    <citation type="submission" date="2014-02" db="EMBL/GenBank/DDBJ databases">
        <title>The small core and large imbalanced accessory genome model reveals a collaborative survival strategy of Sorangium cellulosum strains in nature.</title>
        <authorList>
            <person name="Han K."/>
            <person name="Peng R."/>
            <person name="Blom J."/>
            <person name="Li Y.-Z."/>
        </authorList>
    </citation>
    <scope>NUCLEOTIDE SEQUENCE [LARGE SCALE GENOMIC DNA]</scope>
    <source>
        <strain evidence="2 3">So0157-18</strain>
    </source>
</reference>
<dbReference type="EMBL" id="JELX01003152">
    <property type="protein sequence ID" value="KYF53134.1"/>
    <property type="molecule type" value="Genomic_DNA"/>
</dbReference>